<keyword evidence="1" id="KW-0472">Membrane</keyword>
<feature type="transmembrane region" description="Helical" evidence="1">
    <location>
        <begin position="71"/>
        <end position="94"/>
    </location>
</feature>
<gene>
    <name evidence="2" type="ORF">KDK92_20920</name>
</gene>
<feature type="transmembrane region" description="Helical" evidence="1">
    <location>
        <begin position="20"/>
        <end position="39"/>
    </location>
</feature>
<dbReference type="Proteomes" id="UP001056429">
    <property type="component" value="Unassembled WGS sequence"/>
</dbReference>
<reference evidence="2" key="2">
    <citation type="submission" date="2021-04" db="EMBL/GenBank/DDBJ databases">
        <authorList>
            <person name="Dong X."/>
        </authorList>
    </citation>
    <scope>NUCLEOTIDE SEQUENCE</scope>
    <source>
        <strain evidence="2">ZWT</strain>
    </source>
</reference>
<comment type="caution">
    <text evidence="2">The sequence shown here is derived from an EMBL/GenBank/DDBJ whole genome shotgun (WGS) entry which is preliminary data.</text>
</comment>
<evidence type="ECO:0000313" key="3">
    <source>
        <dbReference type="Proteomes" id="UP001056429"/>
    </source>
</evidence>
<keyword evidence="1" id="KW-0812">Transmembrane</keyword>
<dbReference type="AlphaFoldDB" id="A0A9J6PAD6"/>
<dbReference type="Pfam" id="PF06182">
    <property type="entry name" value="ABC2_membrane_6"/>
    <property type="match status" value="1"/>
</dbReference>
<dbReference type="PANTHER" id="PTHR36832">
    <property type="entry name" value="SLR1174 PROTEIN-RELATED"/>
    <property type="match status" value="1"/>
</dbReference>
<keyword evidence="3" id="KW-1185">Reference proteome</keyword>
<dbReference type="RefSeq" id="WP_250861358.1">
    <property type="nucleotide sequence ID" value="NZ_JAGSOJ010000005.1"/>
</dbReference>
<dbReference type="PANTHER" id="PTHR36832:SF1">
    <property type="entry name" value="SLR1174 PROTEIN"/>
    <property type="match status" value="1"/>
</dbReference>
<feature type="transmembrane region" description="Helical" evidence="1">
    <location>
        <begin position="193"/>
        <end position="211"/>
    </location>
</feature>
<proteinExistence type="predicted"/>
<dbReference type="EMBL" id="JAGSOJ010000005">
    <property type="protein sequence ID" value="MCM1992192.1"/>
    <property type="molecule type" value="Genomic_DNA"/>
</dbReference>
<organism evidence="2 3">
    <name type="scientific">Oceanirhabdus seepicola</name>
    <dbReference type="NCBI Taxonomy" id="2828781"/>
    <lineage>
        <taxon>Bacteria</taxon>
        <taxon>Bacillati</taxon>
        <taxon>Bacillota</taxon>
        <taxon>Clostridia</taxon>
        <taxon>Eubacteriales</taxon>
        <taxon>Clostridiaceae</taxon>
        <taxon>Oceanirhabdus</taxon>
    </lineage>
</organism>
<evidence type="ECO:0000313" key="2">
    <source>
        <dbReference type="EMBL" id="MCM1992192.1"/>
    </source>
</evidence>
<keyword evidence="1" id="KW-1133">Transmembrane helix</keyword>
<protein>
    <submittedName>
        <fullName evidence="2">ABC-2 family transporter protein</fullName>
    </submittedName>
</protein>
<feature type="transmembrane region" description="Helical" evidence="1">
    <location>
        <begin position="100"/>
        <end position="124"/>
    </location>
</feature>
<name>A0A9J6PAD6_9CLOT</name>
<reference evidence="2" key="1">
    <citation type="journal article" date="2021" name="mSystems">
        <title>Bacteria and Archaea Synergistically Convert Glycine Betaine to Biogenic Methane in the Formosa Cold Seep of the South China Sea.</title>
        <authorList>
            <person name="Li L."/>
            <person name="Zhang W."/>
            <person name="Zhang S."/>
            <person name="Song L."/>
            <person name="Sun Q."/>
            <person name="Zhang H."/>
            <person name="Xiang H."/>
            <person name="Dong X."/>
        </authorList>
    </citation>
    <scope>NUCLEOTIDE SEQUENCE</scope>
    <source>
        <strain evidence="2">ZWT</strain>
    </source>
</reference>
<evidence type="ECO:0000256" key="1">
    <source>
        <dbReference type="SAM" id="Phobius"/>
    </source>
</evidence>
<sequence length="219" mass="25093">MRIWLSVLGNTPEGMKTVTYLMVNQAGLWLVMFFPYGCYIPEKVTSGSIAYEMLRPYSLLYNSFSEITGHIFYNFLFKSIPIFLFGVLVMGVSLPNLNQVIPYFITLSNGVIIAFFINYFIGLWSIKFLSINGVQSIYYFATAIFSGAFIQLKYYPEAFKQIVMSLPFAYTSYVPTAVYLGEYSLFKACVNQWIWIFILFIIAYLLTARLTKKMAIQGG</sequence>
<accession>A0A9J6PAD6</accession>
<feature type="transmembrane region" description="Helical" evidence="1">
    <location>
        <begin position="136"/>
        <end position="155"/>
    </location>
</feature>
<dbReference type="InterPro" id="IPR010390">
    <property type="entry name" value="ABC-2_transporter-like"/>
</dbReference>